<dbReference type="EMBL" id="SDIF01000047">
    <property type="protein sequence ID" value="RXS65680.1"/>
    <property type="molecule type" value="Genomic_DNA"/>
</dbReference>
<reference evidence="3 4" key="1">
    <citation type="submission" date="2019-01" db="EMBL/GenBank/DDBJ databases">
        <title>Draft genome sequences of the type strain Streptomyces sioyaensis DSM 40032 and its novel strain, TM32, a thermotolerant antibiotics-producing actinobacterium.</title>
        <authorList>
            <person name="Nakaew N."/>
            <person name="Lumyong S."/>
            <person name="Sloan W.T."/>
            <person name="Sungthong R."/>
        </authorList>
    </citation>
    <scope>NUCLEOTIDE SEQUENCE [LARGE SCALE GENOMIC DNA]</scope>
    <source>
        <strain evidence="3 4">DSM 40032</strain>
    </source>
</reference>
<dbReference type="SUPFAM" id="SSF75304">
    <property type="entry name" value="Amidase signature (AS) enzymes"/>
    <property type="match status" value="1"/>
</dbReference>
<dbReference type="PANTHER" id="PTHR11895:SF7">
    <property type="entry name" value="GLUTAMYL-TRNA(GLN) AMIDOTRANSFERASE SUBUNIT A, MITOCHONDRIAL"/>
    <property type="match status" value="1"/>
</dbReference>
<evidence type="ECO:0000256" key="1">
    <source>
        <dbReference type="ARBA" id="ARBA00009199"/>
    </source>
</evidence>
<dbReference type="InterPro" id="IPR036928">
    <property type="entry name" value="AS_sf"/>
</dbReference>
<proteinExistence type="inferred from homology"/>
<dbReference type="GeneID" id="95779819"/>
<dbReference type="InterPro" id="IPR000120">
    <property type="entry name" value="Amidase"/>
</dbReference>
<dbReference type="Gene3D" id="3.90.1300.10">
    <property type="entry name" value="Amidase signature (AS) domain"/>
    <property type="match status" value="1"/>
</dbReference>
<sequence>MTPTDICFLDATDLAARIRRRELSPLEVVQAHLDRIEETNPKLNAVVTVTAEQALVAAKAATEAVLHEKPLGPLHGVPFTIKDSLDSAGVRTMRGSHLFADHVPDRDATSVARFKAAGAIPIGKTNLPEFSYWTESDNLVSGRSLNPWAPERTPGGSSGGESAAIAAGLSPLGLGSDVAISMRGPAHYTGIVALKATHGRIPFTGHWPDILRRYWHVGPMARSVRDIEAAYAVLAGPDGLDGYAVDLPVAAAPAEVSASREGLRIGWLVRPGFGPVDPAVSATVTAAAEALEDAGCHVEEVRLPELDACDSTQLSATLFLPEILPYFKEHTAGREDELHAVLRHTLSLPDVPLADYVTAQRTVEGLKSAFSTYFARYDALLCPVVTMPAPLHGQTEYDVDGVTVPPWNVMRATVPFNLTGLPALSVPFGSSPEGLPIGVQLVTKWYDEATLLHLGTLLESVSRVRERHPAL</sequence>
<dbReference type="GO" id="GO:0003824">
    <property type="term" value="F:catalytic activity"/>
    <property type="evidence" value="ECO:0007669"/>
    <property type="project" value="InterPro"/>
</dbReference>
<evidence type="ECO:0000259" key="2">
    <source>
        <dbReference type="Pfam" id="PF01425"/>
    </source>
</evidence>
<organism evidence="3 4">
    <name type="scientific">Streptomyces sioyaensis</name>
    <dbReference type="NCBI Taxonomy" id="67364"/>
    <lineage>
        <taxon>Bacteria</taxon>
        <taxon>Bacillati</taxon>
        <taxon>Actinomycetota</taxon>
        <taxon>Actinomycetes</taxon>
        <taxon>Kitasatosporales</taxon>
        <taxon>Streptomycetaceae</taxon>
        <taxon>Streptomyces</taxon>
    </lineage>
</organism>
<accession>A0A4V1NPQ9</accession>
<keyword evidence="4" id="KW-1185">Reference proteome</keyword>
<dbReference type="Proteomes" id="UP000289482">
    <property type="component" value="Unassembled WGS sequence"/>
</dbReference>
<dbReference type="PROSITE" id="PS00571">
    <property type="entry name" value="AMIDASES"/>
    <property type="match status" value="1"/>
</dbReference>
<gene>
    <name evidence="3" type="ORF">EST54_17875</name>
</gene>
<evidence type="ECO:0000313" key="4">
    <source>
        <dbReference type="Proteomes" id="UP000289482"/>
    </source>
</evidence>
<protein>
    <submittedName>
        <fullName evidence="3">Amidase</fullName>
    </submittedName>
</protein>
<name>A0A4V1NPQ9_9ACTN</name>
<feature type="domain" description="Amidase" evidence="2">
    <location>
        <begin position="27"/>
        <end position="452"/>
    </location>
</feature>
<comment type="caution">
    <text evidence="3">The sequence shown here is derived from an EMBL/GenBank/DDBJ whole genome shotgun (WGS) entry which is preliminary data.</text>
</comment>
<dbReference type="PANTHER" id="PTHR11895">
    <property type="entry name" value="TRANSAMIDASE"/>
    <property type="match status" value="1"/>
</dbReference>
<dbReference type="InterPro" id="IPR020556">
    <property type="entry name" value="Amidase_CS"/>
</dbReference>
<dbReference type="RefSeq" id="WP_129248640.1">
    <property type="nucleotide sequence ID" value="NZ_JABZEL010000009.1"/>
</dbReference>
<dbReference type="AlphaFoldDB" id="A0A4V1NPQ9"/>
<evidence type="ECO:0000313" key="3">
    <source>
        <dbReference type="EMBL" id="RXS65680.1"/>
    </source>
</evidence>
<dbReference type="Pfam" id="PF01425">
    <property type="entry name" value="Amidase"/>
    <property type="match status" value="1"/>
</dbReference>
<dbReference type="InterPro" id="IPR023631">
    <property type="entry name" value="Amidase_dom"/>
</dbReference>
<comment type="similarity">
    <text evidence="1">Belongs to the amidase family.</text>
</comment>